<dbReference type="CDD" id="cd14745">
    <property type="entry name" value="GH66"/>
    <property type="match status" value="1"/>
</dbReference>
<dbReference type="Gene3D" id="2.60.40.1180">
    <property type="entry name" value="Golgi alpha-mannosidase II"/>
    <property type="match status" value="1"/>
</dbReference>
<dbReference type="InterPro" id="IPR013780">
    <property type="entry name" value="Glyco_hydro_b"/>
</dbReference>
<dbReference type="AlphaFoldDB" id="A0A212JDU3"/>
<accession>A0A212JDU3</accession>
<dbReference type="SUPFAM" id="SSF51445">
    <property type="entry name" value="(Trans)glycosidases"/>
    <property type="match status" value="1"/>
</dbReference>
<reference evidence="3" key="1">
    <citation type="submission" date="2016-04" db="EMBL/GenBank/DDBJ databases">
        <authorList>
            <person name="Evans L.H."/>
            <person name="Alamgir A."/>
            <person name="Owens N."/>
            <person name="Weber N.D."/>
            <person name="Virtaneva K."/>
            <person name="Barbian K."/>
            <person name="Babar A."/>
            <person name="Rosenke K."/>
        </authorList>
    </citation>
    <scope>NUCLEOTIDE SEQUENCE</scope>
    <source>
        <strain evidence="3">86-1</strain>
    </source>
</reference>
<dbReference type="EMBL" id="FLUM01000001">
    <property type="protein sequence ID" value="SBV97617.1"/>
    <property type="molecule type" value="Genomic_DNA"/>
</dbReference>
<sequence>MSSPEALLLKNIIMKKIYVYLIFCLTISLWSCEDYYDTDNDPVVYGVTYFKADLHTDKASYKPGETVRFYLKEKPSGNVKVRYSHLGKVISEETLSSATWDWTAPSDDYKGYMVDIYEVTDNAEKIHQSIAVDVSSDWKKFPRYGFLSSYGKLSENEIENNIEALNRYHINGIQFYDWMYDHQRPLAGTVDNPSASWADLIGRTNYLSTVKGYINAAHNKGMKAMFYNLAFGALSNAAADGVKEEWYLFKDQNHTEKDNHHLDAPFRSSIYLTNPGNKEWQDYIAGRHGDVYKVFDFDGYHIDQLGNRGTVYDYTGNAVKLEETYKPFISAMKQANPDKRLVMNAVSQYGQQKSIAKSEVDFLYTEVWDESKTFDQLAQVILDNNSYSGNEKATVLAAYMNYARSNNSGYINTPGILLTNAVIFSFGGSHLELGEHYLSNEYFPNSNLQMKSGTKESLTHYYDFLVAYQNILRDGGTFSPINVQSAAGTLSFENWPASQGSIAVVGKKFTDKDVVHLINFSQANSMEWRDTNGTQKEPSLVAGIQVKVTASKAVSKVWIASPDINGGVAINTEFSQSDNEVLLTLPSLKYWDMLVLEY</sequence>
<evidence type="ECO:0000313" key="3">
    <source>
        <dbReference type="EMBL" id="SBV97617.1"/>
    </source>
</evidence>
<dbReference type="Pfam" id="PF13199">
    <property type="entry name" value="Glyco_hydro_66"/>
    <property type="match status" value="1"/>
</dbReference>
<comment type="similarity">
    <text evidence="1">Belongs to the glycosyl hydrolase 66 family.</text>
</comment>
<dbReference type="Gene3D" id="2.60.40.10">
    <property type="entry name" value="Immunoglobulins"/>
    <property type="match status" value="1"/>
</dbReference>
<evidence type="ECO:0000256" key="2">
    <source>
        <dbReference type="ARBA" id="ARBA00022729"/>
    </source>
</evidence>
<dbReference type="InterPro" id="IPR017853">
    <property type="entry name" value="GH"/>
</dbReference>
<protein>
    <recommendedName>
        <fullName evidence="4">Cycloisomaltooligosaccharide glucanotransferase</fullName>
    </recommendedName>
</protein>
<name>A0A212JDU3_9BACT</name>
<organism evidence="3">
    <name type="scientific">uncultured Dysgonomonas sp</name>
    <dbReference type="NCBI Taxonomy" id="206096"/>
    <lineage>
        <taxon>Bacteria</taxon>
        <taxon>Pseudomonadati</taxon>
        <taxon>Bacteroidota</taxon>
        <taxon>Bacteroidia</taxon>
        <taxon>Bacteroidales</taxon>
        <taxon>Dysgonomonadaceae</taxon>
        <taxon>Dysgonomonas</taxon>
        <taxon>environmental samples</taxon>
    </lineage>
</organism>
<dbReference type="InterPro" id="IPR013783">
    <property type="entry name" value="Ig-like_fold"/>
</dbReference>
<keyword evidence="2" id="KW-0732">Signal</keyword>
<dbReference type="Gene3D" id="3.20.20.80">
    <property type="entry name" value="Glycosidases"/>
    <property type="match status" value="1"/>
</dbReference>
<evidence type="ECO:0008006" key="4">
    <source>
        <dbReference type="Google" id="ProtNLM"/>
    </source>
</evidence>
<evidence type="ECO:0000256" key="1">
    <source>
        <dbReference type="ARBA" id="ARBA00010837"/>
    </source>
</evidence>
<proteinExistence type="inferred from homology"/>
<gene>
    <name evidence="3" type="ORF">KL86DYS1_11957</name>
</gene>
<dbReference type="InterPro" id="IPR025092">
    <property type="entry name" value="Glyco_hydro_66"/>
</dbReference>